<reference evidence="2" key="1">
    <citation type="journal article" date="2019" name="Int. J. Syst. Evol. Microbiol.">
        <title>The Global Catalogue of Microorganisms (GCM) 10K type strain sequencing project: providing services to taxonomists for standard genome sequencing and annotation.</title>
        <authorList>
            <consortium name="The Broad Institute Genomics Platform"/>
            <consortium name="The Broad Institute Genome Sequencing Center for Infectious Disease"/>
            <person name="Wu L."/>
            <person name="Ma J."/>
        </authorList>
    </citation>
    <scope>NUCLEOTIDE SEQUENCE [LARGE SCALE GENOMIC DNA]</scope>
    <source>
        <strain evidence="2">CGMCC 1.10759</strain>
    </source>
</reference>
<name>A0ABV8SIS1_9GAMM</name>
<evidence type="ECO:0008006" key="3">
    <source>
        <dbReference type="Google" id="ProtNLM"/>
    </source>
</evidence>
<protein>
    <recommendedName>
        <fullName evidence="3">Histidine kinase domain-containing protein</fullName>
    </recommendedName>
</protein>
<accession>A0ABV8SIS1</accession>
<sequence>MLEDALRAYLNRRCRRAYAHDLRNGLQGMFGGVDALTRAARTSLSGKPLNVPLEQLTTFVQQAIANHERGLERVLDSIAPEPQAPALVSCRELLIELARFLANDAARNNVRIRQDFHDDLKTTTTVARLRLIALALLTDSIDALSGGGEIRIGGRTSDGRVQLEIIDNRLQPRPASFLSDALERLVGEMSGRIESKQNESGGWTVRVELPAV</sequence>
<dbReference type="InterPro" id="IPR036890">
    <property type="entry name" value="HATPase_C_sf"/>
</dbReference>
<keyword evidence="2" id="KW-1185">Reference proteome</keyword>
<gene>
    <name evidence="1" type="ORF">ACFPN2_00025</name>
</gene>
<proteinExistence type="predicted"/>
<dbReference type="EMBL" id="JBHSDU010000001">
    <property type="protein sequence ID" value="MFC4307453.1"/>
    <property type="molecule type" value="Genomic_DNA"/>
</dbReference>
<dbReference type="Gene3D" id="3.30.565.10">
    <property type="entry name" value="Histidine kinase-like ATPase, C-terminal domain"/>
    <property type="match status" value="1"/>
</dbReference>
<dbReference type="RefSeq" id="WP_380593732.1">
    <property type="nucleotide sequence ID" value="NZ_JBHSDU010000001.1"/>
</dbReference>
<evidence type="ECO:0000313" key="2">
    <source>
        <dbReference type="Proteomes" id="UP001595904"/>
    </source>
</evidence>
<dbReference type="SUPFAM" id="SSF55874">
    <property type="entry name" value="ATPase domain of HSP90 chaperone/DNA topoisomerase II/histidine kinase"/>
    <property type="match status" value="1"/>
</dbReference>
<evidence type="ECO:0000313" key="1">
    <source>
        <dbReference type="EMBL" id="MFC4307453.1"/>
    </source>
</evidence>
<dbReference type="Proteomes" id="UP001595904">
    <property type="component" value="Unassembled WGS sequence"/>
</dbReference>
<comment type="caution">
    <text evidence="1">The sequence shown here is derived from an EMBL/GenBank/DDBJ whole genome shotgun (WGS) entry which is preliminary data.</text>
</comment>
<organism evidence="1 2">
    <name type="scientific">Steroidobacter flavus</name>
    <dbReference type="NCBI Taxonomy" id="1842136"/>
    <lineage>
        <taxon>Bacteria</taxon>
        <taxon>Pseudomonadati</taxon>
        <taxon>Pseudomonadota</taxon>
        <taxon>Gammaproteobacteria</taxon>
        <taxon>Steroidobacterales</taxon>
        <taxon>Steroidobacteraceae</taxon>
        <taxon>Steroidobacter</taxon>
    </lineage>
</organism>